<sequence>MRPDIEQDGQKPRTFIEEARRAQIVESAIAVVAEAGFAQASLARIAKRAGISRGLISYHFAGKIDLISEVLVTVFADVAACIGPRVEAETSAAAQLRAYIQANLAYMDAHRARIAAVVEIISAGGLDALGVDPVQADREALKPVVDLFRRGQADGEFRQFDPEMMARVLRGAIDSMAPRLTDTGLDLPACARELTTMFDLATAR</sequence>
<dbReference type="EMBL" id="BOMV01000077">
    <property type="protein sequence ID" value="GIE99911.1"/>
    <property type="molecule type" value="Genomic_DNA"/>
</dbReference>
<dbReference type="InterPro" id="IPR050109">
    <property type="entry name" value="HTH-type_TetR-like_transc_reg"/>
</dbReference>
<feature type="domain" description="HTH tetR-type" evidence="3">
    <location>
        <begin position="18"/>
        <end position="78"/>
    </location>
</feature>
<keyword evidence="1 2" id="KW-0238">DNA-binding</keyword>
<accession>A0A919KAX0</accession>
<evidence type="ECO:0000313" key="4">
    <source>
        <dbReference type="EMBL" id="GIE99911.1"/>
    </source>
</evidence>
<keyword evidence="5" id="KW-1185">Reference proteome</keyword>
<dbReference type="PROSITE" id="PS01081">
    <property type="entry name" value="HTH_TETR_1"/>
    <property type="match status" value="1"/>
</dbReference>
<dbReference type="GO" id="GO:0000976">
    <property type="term" value="F:transcription cis-regulatory region binding"/>
    <property type="evidence" value="ECO:0007669"/>
    <property type="project" value="TreeGrafter"/>
</dbReference>
<dbReference type="InterPro" id="IPR023772">
    <property type="entry name" value="DNA-bd_HTH_TetR-type_CS"/>
</dbReference>
<reference evidence="4" key="1">
    <citation type="submission" date="2021-01" db="EMBL/GenBank/DDBJ databases">
        <title>Whole genome shotgun sequence of Actinoplanes rishiriensis NBRC 108556.</title>
        <authorList>
            <person name="Komaki H."/>
            <person name="Tamura T."/>
        </authorList>
    </citation>
    <scope>NUCLEOTIDE SEQUENCE</scope>
    <source>
        <strain evidence="4">NBRC 108556</strain>
    </source>
</reference>
<dbReference type="PRINTS" id="PR00455">
    <property type="entry name" value="HTHTETR"/>
</dbReference>
<evidence type="ECO:0000313" key="5">
    <source>
        <dbReference type="Proteomes" id="UP000636960"/>
    </source>
</evidence>
<comment type="caution">
    <text evidence="4">The sequence shown here is derived from an EMBL/GenBank/DDBJ whole genome shotgun (WGS) entry which is preliminary data.</text>
</comment>
<evidence type="ECO:0000256" key="1">
    <source>
        <dbReference type="ARBA" id="ARBA00023125"/>
    </source>
</evidence>
<dbReference type="SUPFAM" id="SSF46689">
    <property type="entry name" value="Homeodomain-like"/>
    <property type="match status" value="1"/>
</dbReference>
<dbReference type="PROSITE" id="PS50977">
    <property type="entry name" value="HTH_TETR_2"/>
    <property type="match status" value="1"/>
</dbReference>
<dbReference type="PANTHER" id="PTHR30055:SF226">
    <property type="entry name" value="HTH-TYPE TRANSCRIPTIONAL REGULATOR PKSA"/>
    <property type="match status" value="1"/>
</dbReference>
<dbReference type="AlphaFoldDB" id="A0A919KAX0"/>
<dbReference type="Pfam" id="PF00440">
    <property type="entry name" value="TetR_N"/>
    <property type="match status" value="1"/>
</dbReference>
<dbReference type="InterPro" id="IPR009057">
    <property type="entry name" value="Homeodomain-like_sf"/>
</dbReference>
<dbReference type="SUPFAM" id="SSF48498">
    <property type="entry name" value="Tetracyclin repressor-like, C-terminal domain"/>
    <property type="match status" value="1"/>
</dbReference>
<dbReference type="RefSeq" id="WP_203787068.1">
    <property type="nucleotide sequence ID" value="NZ_BOMV01000077.1"/>
</dbReference>
<protein>
    <submittedName>
        <fullName evidence="4">TetR family transcriptional regulator</fullName>
    </submittedName>
</protein>
<dbReference type="PANTHER" id="PTHR30055">
    <property type="entry name" value="HTH-TYPE TRANSCRIPTIONAL REGULATOR RUTR"/>
    <property type="match status" value="1"/>
</dbReference>
<evidence type="ECO:0000259" key="3">
    <source>
        <dbReference type="PROSITE" id="PS50977"/>
    </source>
</evidence>
<gene>
    <name evidence="4" type="ORF">Ari01nite_73760</name>
</gene>
<dbReference type="Gene3D" id="1.10.10.60">
    <property type="entry name" value="Homeodomain-like"/>
    <property type="match status" value="1"/>
</dbReference>
<feature type="DNA-binding region" description="H-T-H motif" evidence="2">
    <location>
        <begin position="41"/>
        <end position="60"/>
    </location>
</feature>
<name>A0A919KAX0_9ACTN</name>
<dbReference type="Proteomes" id="UP000636960">
    <property type="component" value="Unassembled WGS sequence"/>
</dbReference>
<dbReference type="Gene3D" id="1.10.357.10">
    <property type="entry name" value="Tetracycline Repressor, domain 2"/>
    <property type="match status" value="1"/>
</dbReference>
<dbReference type="InterPro" id="IPR036271">
    <property type="entry name" value="Tet_transcr_reg_TetR-rel_C_sf"/>
</dbReference>
<proteinExistence type="predicted"/>
<dbReference type="GO" id="GO:0003700">
    <property type="term" value="F:DNA-binding transcription factor activity"/>
    <property type="evidence" value="ECO:0007669"/>
    <property type="project" value="TreeGrafter"/>
</dbReference>
<evidence type="ECO:0000256" key="2">
    <source>
        <dbReference type="PROSITE-ProRule" id="PRU00335"/>
    </source>
</evidence>
<dbReference type="InterPro" id="IPR001647">
    <property type="entry name" value="HTH_TetR"/>
</dbReference>
<organism evidence="4 5">
    <name type="scientific">Paractinoplanes rishiriensis</name>
    <dbReference type="NCBI Taxonomy" id="1050105"/>
    <lineage>
        <taxon>Bacteria</taxon>
        <taxon>Bacillati</taxon>
        <taxon>Actinomycetota</taxon>
        <taxon>Actinomycetes</taxon>
        <taxon>Micromonosporales</taxon>
        <taxon>Micromonosporaceae</taxon>
        <taxon>Paractinoplanes</taxon>
    </lineage>
</organism>